<sequence>MAPTTLEVPARKRTVRACDQCRRRKVKCNGKLGCTECNSIGLECSYGSQIKQSRRRNYLIHLEQKVQRLEHELRTARTTRLSDPAQRRPSDTPTEHSIAGCSNPGVQDCNSVAPDLSANSICYWNNTYKPFQQHSGGQEWVGPVTTKPSLSGLTIPTQCLQSSDYIYRADSLSPQTPQTASSATWTPCSGEVIDYWRTIPDNNCAQAILPTMPQQDPGRWYNNSYDQHIDVSNYQGLAYTNGNLATCPPSYN</sequence>
<evidence type="ECO:0000256" key="8">
    <source>
        <dbReference type="SAM" id="MobiDB-lite"/>
    </source>
</evidence>
<dbReference type="CDD" id="cd00067">
    <property type="entry name" value="GAL4"/>
    <property type="match status" value="1"/>
</dbReference>
<dbReference type="Gene3D" id="4.10.240.10">
    <property type="entry name" value="Zn(2)-C6 fungal-type DNA-binding domain"/>
    <property type="match status" value="1"/>
</dbReference>
<dbReference type="PANTHER" id="PTHR47782">
    <property type="entry name" value="ZN(II)2CYS6 TRANSCRIPTION FACTOR (EUROFUNG)-RELATED"/>
    <property type="match status" value="1"/>
</dbReference>
<evidence type="ECO:0000256" key="5">
    <source>
        <dbReference type="ARBA" id="ARBA00023125"/>
    </source>
</evidence>
<protein>
    <submittedName>
        <fullName evidence="10">Zn(2)-C6 fungal-type DNA-binding domain-containing protein</fullName>
    </submittedName>
</protein>
<dbReference type="PANTHER" id="PTHR47782:SF12">
    <property type="entry name" value="ZN(II)2CYS6 TRANSCRIPTION FACTOR (EUROFUNG)"/>
    <property type="match status" value="1"/>
</dbReference>
<dbReference type="EMBL" id="CP099418">
    <property type="protein sequence ID" value="USW48175.1"/>
    <property type="molecule type" value="Genomic_DNA"/>
</dbReference>
<keyword evidence="7" id="KW-0539">Nucleus</keyword>
<dbReference type="GO" id="GO:0003677">
    <property type="term" value="F:DNA binding"/>
    <property type="evidence" value="ECO:0007669"/>
    <property type="project" value="UniProtKB-KW"/>
</dbReference>
<evidence type="ECO:0000259" key="9">
    <source>
        <dbReference type="PROSITE" id="PS50048"/>
    </source>
</evidence>
<dbReference type="GO" id="GO:0005634">
    <property type="term" value="C:nucleus"/>
    <property type="evidence" value="ECO:0007669"/>
    <property type="project" value="UniProtKB-SubCell"/>
</dbReference>
<evidence type="ECO:0000256" key="1">
    <source>
        <dbReference type="ARBA" id="ARBA00004123"/>
    </source>
</evidence>
<evidence type="ECO:0000313" key="10">
    <source>
        <dbReference type="EMBL" id="USW48175.1"/>
    </source>
</evidence>
<dbReference type="Proteomes" id="UP001056384">
    <property type="component" value="Chromosome 1"/>
</dbReference>
<dbReference type="InterPro" id="IPR001138">
    <property type="entry name" value="Zn2Cys6_DnaBD"/>
</dbReference>
<keyword evidence="2" id="KW-0479">Metal-binding</keyword>
<dbReference type="AlphaFoldDB" id="A0A9Q9AKN0"/>
<keyword evidence="6" id="KW-0804">Transcription</keyword>
<dbReference type="InterPro" id="IPR036864">
    <property type="entry name" value="Zn2-C6_fun-type_DNA-bd_sf"/>
</dbReference>
<keyword evidence="11" id="KW-1185">Reference proteome</keyword>
<feature type="region of interest" description="Disordered" evidence="8">
    <location>
        <begin position="74"/>
        <end position="99"/>
    </location>
</feature>
<evidence type="ECO:0000256" key="3">
    <source>
        <dbReference type="ARBA" id="ARBA00022833"/>
    </source>
</evidence>
<dbReference type="GO" id="GO:0008270">
    <property type="term" value="F:zinc ion binding"/>
    <property type="evidence" value="ECO:0007669"/>
    <property type="project" value="InterPro"/>
</dbReference>
<dbReference type="SMART" id="SM00066">
    <property type="entry name" value="GAL4"/>
    <property type="match status" value="1"/>
</dbReference>
<dbReference type="PROSITE" id="PS00463">
    <property type="entry name" value="ZN2_CY6_FUNGAL_1"/>
    <property type="match status" value="1"/>
</dbReference>
<reference evidence="10" key="1">
    <citation type="submission" date="2022-06" db="EMBL/GenBank/DDBJ databases">
        <title>Complete genome sequences of two strains of the flax pathogen Septoria linicola.</title>
        <authorList>
            <person name="Lapalu N."/>
            <person name="Simon A."/>
            <person name="Demenou B."/>
            <person name="Paumier D."/>
            <person name="Guillot M.-P."/>
            <person name="Gout L."/>
            <person name="Valade R."/>
        </authorList>
    </citation>
    <scope>NUCLEOTIDE SEQUENCE</scope>
    <source>
        <strain evidence="10">SE15195</strain>
    </source>
</reference>
<comment type="subcellular location">
    <subcellularLocation>
        <location evidence="1">Nucleus</location>
    </subcellularLocation>
</comment>
<dbReference type="InterPro" id="IPR052202">
    <property type="entry name" value="Yeast_MetPath_Reg"/>
</dbReference>
<dbReference type="Pfam" id="PF00172">
    <property type="entry name" value="Zn_clus"/>
    <property type="match status" value="1"/>
</dbReference>
<dbReference type="SUPFAM" id="SSF57701">
    <property type="entry name" value="Zn2/Cys6 DNA-binding domain"/>
    <property type="match status" value="1"/>
</dbReference>
<evidence type="ECO:0000256" key="6">
    <source>
        <dbReference type="ARBA" id="ARBA00023163"/>
    </source>
</evidence>
<keyword evidence="4" id="KW-0805">Transcription regulation</keyword>
<feature type="domain" description="Zn(2)-C6 fungal-type" evidence="9">
    <location>
        <begin position="17"/>
        <end position="46"/>
    </location>
</feature>
<organism evidence="10 11">
    <name type="scientific">Septoria linicola</name>
    <dbReference type="NCBI Taxonomy" id="215465"/>
    <lineage>
        <taxon>Eukaryota</taxon>
        <taxon>Fungi</taxon>
        <taxon>Dikarya</taxon>
        <taxon>Ascomycota</taxon>
        <taxon>Pezizomycotina</taxon>
        <taxon>Dothideomycetes</taxon>
        <taxon>Dothideomycetidae</taxon>
        <taxon>Mycosphaerellales</taxon>
        <taxon>Mycosphaerellaceae</taxon>
        <taxon>Septoria</taxon>
    </lineage>
</organism>
<proteinExistence type="predicted"/>
<keyword evidence="3" id="KW-0862">Zinc</keyword>
<evidence type="ECO:0000256" key="4">
    <source>
        <dbReference type="ARBA" id="ARBA00023015"/>
    </source>
</evidence>
<dbReference type="PROSITE" id="PS50048">
    <property type="entry name" value="ZN2_CY6_FUNGAL_2"/>
    <property type="match status" value="1"/>
</dbReference>
<dbReference type="GO" id="GO:0000981">
    <property type="term" value="F:DNA-binding transcription factor activity, RNA polymerase II-specific"/>
    <property type="evidence" value="ECO:0007669"/>
    <property type="project" value="InterPro"/>
</dbReference>
<evidence type="ECO:0000256" key="7">
    <source>
        <dbReference type="ARBA" id="ARBA00023242"/>
    </source>
</evidence>
<accession>A0A9Q9AKN0</accession>
<gene>
    <name evidence="10" type="ORF">Slin15195_G014940</name>
</gene>
<name>A0A9Q9AKN0_9PEZI</name>
<evidence type="ECO:0000313" key="11">
    <source>
        <dbReference type="Proteomes" id="UP001056384"/>
    </source>
</evidence>
<evidence type="ECO:0000256" key="2">
    <source>
        <dbReference type="ARBA" id="ARBA00022723"/>
    </source>
</evidence>
<keyword evidence="5 10" id="KW-0238">DNA-binding</keyword>
<feature type="compositionally biased region" description="Basic and acidic residues" evidence="8">
    <location>
        <begin position="85"/>
        <end position="94"/>
    </location>
</feature>